<protein>
    <recommendedName>
        <fullName evidence="4">Large ribosomal subunit protein bL12 C-terminal domain-containing protein</fullName>
    </recommendedName>
</protein>
<proteinExistence type="inferred from homology"/>
<dbReference type="InterPro" id="IPR000206">
    <property type="entry name" value="Ribosomal_bL12"/>
</dbReference>
<evidence type="ECO:0000313" key="6">
    <source>
        <dbReference type="Proteomes" id="UP001165160"/>
    </source>
</evidence>
<keyword evidence="6" id="KW-1185">Reference proteome</keyword>
<dbReference type="GO" id="GO:1990904">
    <property type="term" value="C:ribonucleoprotein complex"/>
    <property type="evidence" value="ECO:0007669"/>
    <property type="project" value="UniProtKB-KW"/>
</dbReference>
<dbReference type="InterPro" id="IPR014719">
    <property type="entry name" value="Ribosomal_bL12_C/ClpS-like"/>
</dbReference>
<sequence>MFSALTRSSVGRSLGGQFSKRTFISTVKKANESSGMVAQRFAREGARTSTTVTDRFNFLSSQSHVAPAMYNQFRQFSSEDEGKRPEASPDAPADAILPPLAEDAGGKVEYSDKVVALCDQMLELNILELTSLTALFQERTGITDEMLVVAGGGAVGGGGGAGGGGAAEEDVKEEKVIFDVKLTGFDAKSKIKVIKEVRTITGLGLKEAKEMVEGAPKTIKKDVKKEEAEELVEKLKAAGGEAELE</sequence>
<evidence type="ECO:0000256" key="3">
    <source>
        <dbReference type="ARBA" id="ARBA00023274"/>
    </source>
</evidence>
<comment type="caution">
    <text evidence="5">The sequence shown here is derived from an EMBL/GenBank/DDBJ whole genome shotgun (WGS) entry which is preliminary data.</text>
</comment>
<dbReference type="GO" id="GO:0003729">
    <property type="term" value="F:mRNA binding"/>
    <property type="evidence" value="ECO:0007669"/>
    <property type="project" value="TreeGrafter"/>
</dbReference>
<dbReference type="Gene3D" id="3.30.1390.10">
    <property type="match status" value="1"/>
</dbReference>
<name>A0A9W7EWM1_9STRA</name>
<evidence type="ECO:0000256" key="2">
    <source>
        <dbReference type="ARBA" id="ARBA00022980"/>
    </source>
</evidence>
<evidence type="ECO:0000256" key="1">
    <source>
        <dbReference type="ARBA" id="ARBA00007197"/>
    </source>
</evidence>
<dbReference type="GO" id="GO:0005840">
    <property type="term" value="C:ribosome"/>
    <property type="evidence" value="ECO:0007669"/>
    <property type="project" value="UniProtKB-KW"/>
</dbReference>
<dbReference type="CDD" id="cd00387">
    <property type="entry name" value="Ribosomal_L7_L12"/>
    <property type="match status" value="1"/>
</dbReference>
<keyword evidence="2" id="KW-0689">Ribosomal protein</keyword>
<dbReference type="GO" id="GO:0003735">
    <property type="term" value="F:structural constituent of ribosome"/>
    <property type="evidence" value="ECO:0007669"/>
    <property type="project" value="InterPro"/>
</dbReference>
<gene>
    <name evidence="5" type="ORF">TrVE_jg4924</name>
</gene>
<dbReference type="InterPro" id="IPR013823">
    <property type="entry name" value="Ribosomal_bL12_C"/>
</dbReference>
<dbReference type="Proteomes" id="UP001165160">
    <property type="component" value="Unassembled WGS sequence"/>
</dbReference>
<evidence type="ECO:0000313" key="5">
    <source>
        <dbReference type="EMBL" id="GMH94458.1"/>
    </source>
</evidence>
<dbReference type="FunFam" id="3.30.1390.10:FF:000001">
    <property type="entry name" value="50S ribosomal protein L7/L12"/>
    <property type="match status" value="1"/>
</dbReference>
<organism evidence="5 6">
    <name type="scientific">Triparma verrucosa</name>
    <dbReference type="NCBI Taxonomy" id="1606542"/>
    <lineage>
        <taxon>Eukaryota</taxon>
        <taxon>Sar</taxon>
        <taxon>Stramenopiles</taxon>
        <taxon>Ochrophyta</taxon>
        <taxon>Bolidophyceae</taxon>
        <taxon>Parmales</taxon>
        <taxon>Triparmaceae</taxon>
        <taxon>Triparma</taxon>
    </lineage>
</organism>
<comment type="similarity">
    <text evidence="1">Belongs to the bacterial ribosomal protein bL12 family.</text>
</comment>
<accession>A0A9W7EWM1</accession>
<reference evidence="6" key="1">
    <citation type="journal article" date="2023" name="Commun. Biol.">
        <title>Genome analysis of Parmales, the sister group of diatoms, reveals the evolutionary specialization of diatoms from phago-mixotrophs to photoautotrophs.</title>
        <authorList>
            <person name="Ban H."/>
            <person name="Sato S."/>
            <person name="Yoshikawa S."/>
            <person name="Yamada K."/>
            <person name="Nakamura Y."/>
            <person name="Ichinomiya M."/>
            <person name="Sato N."/>
            <person name="Blanc-Mathieu R."/>
            <person name="Endo H."/>
            <person name="Kuwata A."/>
            <person name="Ogata H."/>
        </authorList>
    </citation>
    <scope>NUCLEOTIDE SEQUENCE [LARGE SCALE GENOMIC DNA]</scope>
    <source>
        <strain evidence="6">NIES 3699</strain>
    </source>
</reference>
<dbReference type="AlphaFoldDB" id="A0A9W7EWM1"/>
<dbReference type="EMBL" id="BRXX01000154">
    <property type="protein sequence ID" value="GMH94458.1"/>
    <property type="molecule type" value="Genomic_DNA"/>
</dbReference>
<feature type="domain" description="Large ribosomal subunit protein bL12 C-terminal" evidence="4">
    <location>
        <begin position="178"/>
        <end position="245"/>
    </location>
</feature>
<dbReference type="HAMAP" id="MF_00368">
    <property type="entry name" value="Ribosomal_bL12"/>
    <property type="match status" value="1"/>
</dbReference>
<dbReference type="Pfam" id="PF00542">
    <property type="entry name" value="Ribosomal_L12"/>
    <property type="match status" value="1"/>
</dbReference>
<dbReference type="GO" id="GO:0006412">
    <property type="term" value="P:translation"/>
    <property type="evidence" value="ECO:0007669"/>
    <property type="project" value="InterPro"/>
</dbReference>
<dbReference type="SUPFAM" id="SSF54736">
    <property type="entry name" value="ClpS-like"/>
    <property type="match status" value="1"/>
</dbReference>
<keyword evidence="3" id="KW-0687">Ribonucleoprotein</keyword>
<dbReference type="PANTHER" id="PTHR45987:SF4">
    <property type="entry name" value="LARGE RIBOSOMAL SUBUNIT PROTEIN BL12M"/>
    <property type="match status" value="1"/>
</dbReference>
<dbReference type="NCBIfam" id="TIGR00855">
    <property type="entry name" value="L12"/>
    <property type="match status" value="1"/>
</dbReference>
<evidence type="ECO:0000259" key="4">
    <source>
        <dbReference type="Pfam" id="PF00542"/>
    </source>
</evidence>
<dbReference type="PANTHER" id="PTHR45987">
    <property type="entry name" value="39S RIBOSOMAL PROTEIN L12"/>
    <property type="match status" value="1"/>
</dbReference>